<accession>A0A2Y9C6F6</accession>
<feature type="domain" description="Sporulation stage II protein D amidase enhancer LytB N-terminal" evidence="2">
    <location>
        <begin position="55"/>
        <end position="149"/>
    </location>
</feature>
<keyword evidence="1" id="KW-0472">Membrane</keyword>
<organism evidence="3 4">
    <name type="scientific">Faecalicatena orotica</name>
    <dbReference type="NCBI Taxonomy" id="1544"/>
    <lineage>
        <taxon>Bacteria</taxon>
        <taxon>Bacillati</taxon>
        <taxon>Bacillota</taxon>
        <taxon>Clostridia</taxon>
        <taxon>Lachnospirales</taxon>
        <taxon>Lachnospiraceae</taxon>
        <taxon>Faecalicatena</taxon>
    </lineage>
</organism>
<dbReference type="AlphaFoldDB" id="A0A2Y9C6F6"/>
<dbReference type="InterPro" id="IPR013693">
    <property type="entry name" value="SpoIID/LytB_N"/>
</dbReference>
<evidence type="ECO:0000313" key="3">
    <source>
        <dbReference type="EMBL" id="PWJ22917.1"/>
    </source>
</evidence>
<proteinExistence type="predicted"/>
<name>A0A2Y9C6F6_9FIRM</name>
<keyword evidence="4" id="KW-1185">Reference proteome</keyword>
<feature type="transmembrane region" description="Helical" evidence="1">
    <location>
        <begin position="12"/>
        <end position="31"/>
    </location>
</feature>
<dbReference type="NCBIfam" id="TIGR02669">
    <property type="entry name" value="SpoIID_LytB"/>
    <property type="match status" value="1"/>
</dbReference>
<dbReference type="Proteomes" id="UP000245845">
    <property type="component" value="Unassembled WGS sequence"/>
</dbReference>
<dbReference type="InterPro" id="IPR013486">
    <property type="entry name" value="SpoIID/LytB"/>
</dbReference>
<evidence type="ECO:0000256" key="1">
    <source>
        <dbReference type="SAM" id="Phobius"/>
    </source>
</evidence>
<protein>
    <submittedName>
        <fullName evidence="3">Stage II sporulation protein D</fullName>
    </submittedName>
</protein>
<dbReference type="EMBL" id="QGDL01000016">
    <property type="protein sequence ID" value="PWJ22917.1"/>
    <property type="molecule type" value="Genomic_DNA"/>
</dbReference>
<keyword evidence="1" id="KW-1133">Transmembrane helix</keyword>
<keyword evidence="1" id="KW-0812">Transmembrane</keyword>
<dbReference type="OrthoDB" id="9794671at2"/>
<dbReference type="GO" id="GO:0030435">
    <property type="term" value="P:sporulation resulting in formation of a cellular spore"/>
    <property type="evidence" value="ECO:0007669"/>
    <property type="project" value="InterPro"/>
</dbReference>
<gene>
    <name evidence="3" type="ORF">A8806_11694</name>
</gene>
<reference evidence="3 4" key="1">
    <citation type="submission" date="2018-05" db="EMBL/GenBank/DDBJ databases">
        <title>The Hungate 1000. A catalogue of reference genomes from the rumen microbiome.</title>
        <authorList>
            <person name="Kelly W."/>
        </authorList>
    </citation>
    <scope>NUCLEOTIDE SEQUENCE [LARGE SCALE GENOMIC DNA]</scope>
    <source>
        <strain evidence="3 4">NLAE-zl-C242</strain>
    </source>
</reference>
<evidence type="ECO:0000313" key="4">
    <source>
        <dbReference type="Proteomes" id="UP000245845"/>
    </source>
</evidence>
<sequence>MGQRYMRQKAKTIGSFLIILILLPYIVAVFVNGADMEVIGKNGGAYVQVKKTAEDGTKQVLEVPWEEYFIGVLAREMPETYEKEVLKAQAVVIRTNLYKTLDGDGDKVLTESYLCEKDLEKKWDAADYDANYKKLKAAVDETANQVLYYNDTYAMVPFHQSSNGKTRSGQEVLGSGDYPYLVVKECPLDKEADDEMHVYTMDYKEIQTKCQAFLVAVDKENAEKTYSFADFEIQEYDSAGYVSKLRIGDTVCTGDQFRDALTLASSAFSLQDADGKLRITTSGRGHGLGMSQWTANEMAKEGKSCEEILQNFFEGTKMTDGGEIFSKIE</sequence>
<dbReference type="Pfam" id="PF08486">
    <property type="entry name" value="SpoIID"/>
    <property type="match status" value="1"/>
</dbReference>
<comment type="caution">
    <text evidence="3">The sequence shown here is derived from an EMBL/GenBank/DDBJ whole genome shotgun (WGS) entry which is preliminary data.</text>
</comment>
<evidence type="ECO:0000259" key="2">
    <source>
        <dbReference type="Pfam" id="PF08486"/>
    </source>
</evidence>
<dbReference type="RefSeq" id="WP_109733303.1">
    <property type="nucleotide sequence ID" value="NZ_BAAACK010000022.1"/>
</dbReference>